<dbReference type="Pfam" id="PF13520">
    <property type="entry name" value="AA_permease_2"/>
    <property type="match status" value="1"/>
</dbReference>
<accession>A0A642UJW6</accession>
<evidence type="ECO:0000313" key="9">
    <source>
        <dbReference type="Proteomes" id="UP000449547"/>
    </source>
</evidence>
<keyword evidence="4 7" id="KW-1133">Transmembrane helix</keyword>
<dbReference type="Gene3D" id="1.20.1740.10">
    <property type="entry name" value="Amino acid/polyamine transporter I"/>
    <property type="match status" value="1"/>
</dbReference>
<evidence type="ECO:0000313" key="8">
    <source>
        <dbReference type="EMBL" id="KAA8900383.1"/>
    </source>
</evidence>
<feature type="transmembrane region" description="Helical" evidence="7">
    <location>
        <begin position="213"/>
        <end position="235"/>
    </location>
</feature>
<dbReference type="GO" id="GO:0015101">
    <property type="term" value="F:organic cation transmembrane transporter activity"/>
    <property type="evidence" value="ECO:0007669"/>
    <property type="project" value="UniProtKB-ARBA"/>
</dbReference>
<dbReference type="PANTHER" id="PTHR45649">
    <property type="entry name" value="AMINO-ACID PERMEASE BAT1"/>
    <property type="match status" value="1"/>
</dbReference>
<feature type="transmembrane region" description="Helical" evidence="7">
    <location>
        <begin position="422"/>
        <end position="444"/>
    </location>
</feature>
<evidence type="ECO:0000256" key="1">
    <source>
        <dbReference type="ARBA" id="ARBA00004141"/>
    </source>
</evidence>
<feature type="transmembrane region" description="Helical" evidence="7">
    <location>
        <begin position="292"/>
        <end position="315"/>
    </location>
</feature>
<dbReference type="InterPro" id="IPR002293">
    <property type="entry name" value="AA/rel_permease1"/>
</dbReference>
<protein>
    <recommendedName>
        <fullName evidence="10">Amino acid permease/ SLC12A domain-containing protein</fullName>
    </recommendedName>
</protein>
<evidence type="ECO:0000256" key="3">
    <source>
        <dbReference type="ARBA" id="ARBA00022692"/>
    </source>
</evidence>
<reference evidence="8 9" key="1">
    <citation type="submission" date="2019-07" db="EMBL/GenBank/DDBJ databases">
        <title>Genome assembly of two rare yeast pathogens: Diutina rugosa and Trichomonascus ciferrii.</title>
        <authorList>
            <person name="Mixao V."/>
            <person name="Saus E."/>
            <person name="Hansen A."/>
            <person name="Lass-Flor C."/>
            <person name="Gabaldon T."/>
        </authorList>
    </citation>
    <scope>NUCLEOTIDE SEQUENCE [LARGE SCALE GENOMIC DNA]</scope>
    <source>
        <strain evidence="8 9">CBS 613</strain>
    </source>
</reference>
<dbReference type="RefSeq" id="XP_034011383.1">
    <property type="nucleotide sequence ID" value="XM_034156609.1"/>
</dbReference>
<evidence type="ECO:0000256" key="7">
    <source>
        <dbReference type="SAM" id="Phobius"/>
    </source>
</evidence>
<sequence>MDDKSVEAVETSLEKHVNSRESPDSASVNSFEKKNGTPPDSVFESTSLPEGELKRTFSTYSVIAIGFGLTNSWFGISASLITGIQSGGPLLIVYGIIIIASVSYCIGITLSELSSAIPSAGGQYVWTRVLAPRKYSNFLAYLCGSLAWGGALFTCASMAQAIANELMGFWVLNHPDHVPKKWQLFVIYELINAFLVLFNCYGRVLPIIGKTVLYVSIFSYLTISLTVLICSRGHYQSADFVFVQFNNQTGWKSAGIAFIVGLVNPNWSFSCLDSATHLAEETTKPRTDIPKAILGTVTMGFLTSFTYVIAMFFCIRNLEDIYNSSTGMPILDIYYQALGNKAGATCLGVLIFLTACGCTISAQTWQTRLCWSFARDNGLPFSKWLAVVNPKLGVPLNAHLFSSAWVALLGILYLVSDAAFNSMVVGCITMLLLSYAVPVLCLLYRGRNNIKHGPFWLGKIGFACNIVCLLWALFALVFFSFPSFMPVTGGTMNYFCVVLVIYMIISLGYWWFPIKKYGCKENFAGGLGNSEEVEFPDVCLTKI</sequence>
<feature type="region of interest" description="Disordered" evidence="6">
    <location>
        <begin position="1"/>
        <end position="47"/>
    </location>
</feature>
<dbReference type="GeneID" id="54782457"/>
<dbReference type="VEuPathDB" id="FungiDB:DIURU_003806"/>
<gene>
    <name evidence="8" type="ORF">DIURU_003806</name>
</gene>
<evidence type="ECO:0000256" key="2">
    <source>
        <dbReference type="ARBA" id="ARBA00022448"/>
    </source>
</evidence>
<dbReference type="AlphaFoldDB" id="A0A642UJW6"/>
<keyword evidence="5 7" id="KW-0472">Membrane</keyword>
<organism evidence="8 9">
    <name type="scientific">Diutina rugosa</name>
    <name type="common">Yeast</name>
    <name type="synonym">Candida rugosa</name>
    <dbReference type="NCBI Taxonomy" id="5481"/>
    <lineage>
        <taxon>Eukaryota</taxon>
        <taxon>Fungi</taxon>
        <taxon>Dikarya</taxon>
        <taxon>Ascomycota</taxon>
        <taxon>Saccharomycotina</taxon>
        <taxon>Pichiomycetes</taxon>
        <taxon>Debaryomycetaceae</taxon>
        <taxon>Diutina</taxon>
    </lineage>
</organism>
<evidence type="ECO:0000256" key="6">
    <source>
        <dbReference type="SAM" id="MobiDB-lite"/>
    </source>
</evidence>
<dbReference type="OMA" id="KWQLFVI"/>
<dbReference type="FunFam" id="1.20.1740.10:FF:000046">
    <property type="entry name" value="Amino-acid permease, putative"/>
    <property type="match status" value="1"/>
</dbReference>
<evidence type="ECO:0000256" key="5">
    <source>
        <dbReference type="ARBA" id="ARBA00023136"/>
    </source>
</evidence>
<dbReference type="Proteomes" id="UP000449547">
    <property type="component" value="Unassembled WGS sequence"/>
</dbReference>
<name>A0A642UJW6_DIURU</name>
<dbReference type="PANTHER" id="PTHR45649:SF7">
    <property type="entry name" value="CHOLINE TRANSPORT PROTEIN"/>
    <property type="match status" value="1"/>
</dbReference>
<feature type="compositionally biased region" description="Basic and acidic residues" evidence="6">
    <location>
        <begin position="1"/>
        <end position="23"/>
    </location>
</feature>
<comment type="subcellular location">
    <subcellularLocation>
        <location evidence="1">Membrane</location>
        <topology evidence="1">Multi-pass membrane protein</topology>
    </subcellularLocation>
</comment>
<feature type="transmembrane region" description="Helical" evidence="7">
    <location>
        <begin position="456"/>
        <end position="479"/>
    </location>
</feature>
<proteinExistence type="predicted"/>
<keyword evidence="2" id="KW-0813">Transport</keyword>
<dbReference type="EMBL" id="SWFT01000112">
    <property type="protein sequence ID" value="KAA8900383.1"/>
    <property type="molecule type" value="Genomic_DNA"/>
</dbReference>
<comment type="caution">
    <text evidence="8">The sequence shown here is derived from an EMBL/GenBank/DDBJ whole genome shotgun (WGS) entry which is preliminary data.</text>
</comment>
<dbReference type="PIRSF" id="PIRSF006060">
    <property type="entry name" value="AA_transporter"/>
    <property type="match status" value="1"/>
</dbReference>
<keyword evidence="3 7" id="KW-0812">Transmembrane</keyword>
<feature type="transmembrane region" description="Helical" evidence="7">
    <location>
        <begin position="491"/>
        <end position="512"/>
    </location>
</feature>
<keyword evidence="9" id="KW-1185">Reference proteome</keyword>
<feature type="transmembrane region" description="Helical" evidence="7">
    <location>
        <begin position="90"/>
        <end position="110"/>
    </location>
</feature>
<feature type="transmembrane region" description="Helical" evidence="7">
    <location>
        <begin position="138"/>
        <end position="162"/>
    </location>
</feature>
<evidence type="ECO:0008006" key="10">
    <source>
        <dbReference type="Google" id="ProtNLM"/>
    </source>
</evidence>
<feature type="transmembrane region" description="Helical" evidence="7">
    <location>
        <begin position="62"/>
        <end position="84"/>
    </location>
</feature>
<evidence type="ECO:0000256" key="4">
    <source>
        <dbReference type="ARBA" id="ARBA00022989"/>
    </source>
</evidence>
<dbReference type="GO" id="GO:0016020">
    <property type="term" value="C:membrane"/>
    <property type="evidence" value="ECO:0007669"/>
    <property type="project" value="UniProtKB-SubCell"/>
</dbReference>
<dbReference type="OrthoDB" id="2417308at2759"/>
<feature type="transmembrane region" description="Helical" evidence="7">
    <location>
        <begin position="398"/>
        <end position="416"/>
    </location>
</feature>
<feature type="transmembrane region" description="Helical" evidence="7">
    <location>
        <begin position="182"/>
        <end position="201"/>
    </location>
</feature>